<dbReference type="EMBL" id="CP133623">
    <property type="protein sequence ID" value="WMV59861.1"/>
    <property type="molecule type" value="Genomic_DNA"/>
</dbReference>
<dbReference type="PANTHER" id="PTHR31344:SF0">
    <property type="entry name" value="NUCLEAR PORE COMPLEX PROTEIN NUP205"/>
    <property type="match status" value="1"/>
</dbReference>
<name>A0AAF0VAL2_SOLVR</name>
<evidence type="ECO:0000313" key="5">
    <source>
        <dbReference type="EMBL" id="WMV59861.1"/>
    </source>
</evidence>
<feature type="non-terminal residue" evidence="5">
    <location>
        <position position="604"/>
    </location>
</feature>
<proteinExistence type="inferred from homology"/>
<evidence type="ECO:0008006" key="7">
    <source>
        <dbReference type="Google" id="ProtNLM"/>
    </source>
</evidence>
<comment type="similarity">
    <text evidence="2">Belongs to the NUP186/NUP192/NUP205 family.</text>
</comment>
<evidence type="ECO:0000313" key="6">
    <source>
        <dbReference type="Proteomes" id="UP001234989"/>
    </source>
</evidence>
<comment type="subcellular location">
    <subcellularLocation>
        <location evidence="1">Nucleus</location>
    </subcellularLocation>
</comment>
<organism evidence="5 6">
    <name type="scientific">Solanum verrucosum</name>
    <dbReference type="NCBI Taxonomy" id="315347"/>
    <lineage>
        <taxon>Eukaryota</taxon>
        <taxon>Viridiplantae</taxon>
        <taxon>Streptophyta</taxon>
        <taxon>Embryophyta</taxon>
        <taxon>Tracheophyta</taxon>
        <taxon>Spermatophyta</taxon>
        <taxon>Magnoliopsida</taxon>
        <taxon>eudicotyledons</taxon>
        <taxon>Gunneridae</taxon>
        <taxon>Pentapetalae</taxon>
        <taxon>asterids</taxon>
        <taxon>lamiids</taxon>
        <taxon>Solanales</taxon>
        <taxon>Solanaceae</taxon>
        <taxon>Solanoideae</taxon>
        <taxon>Solaneae</taxon>
        <taxon>Solanum</taxon>
    </lineage>
</organism>
<dbReference type="PANTHER" id="PTHR31344">
    <property type="entry name" value="NUCLEAR PORE COMPLEX PROTEIN NUP205"/>
    <property type="match status" value="1"/>
</dbReference>
<keyword evidence="4" id="KW-0539">Nucleus</keyword>
<dbReference type="Pfam" id="PF11894">
    <property type="entry name" value="Nup192"/>
    <property type="match status" value="2"/>
</dbReference>
<accession>A0AAF0VAL2</accession>
<evidence type="ECO:0000256" key="2">
    <source>
        <dbReference type="ARBA" id="ARBA00005892"/>
    </source>
</evidence>
<dbReference type="InterPro" id="IPR021827">
    <property type="entry name" value="Nup186/Nup192/Nup205"/>
</dbReference>
<gene>
    <name evidence="5" type="ORF">MTR67_053246</name>
</gene>
<protein>
    <recommendedName>
        <fullName evidence="7">Nuclear pore complex protein</fullName>
    </recommendedName>
</protein>
<evidence type="ECO:0000256" key="4">
    <source>
        <dbReference type="ARBA" id="ARBA00023242"/>
    </source>
</evidence>
<evidence type="ECO:0000256" key="1">
    <source>
        <dbReference type="ARBA" id="ARBA00004123"/>
    </source>
</evidence>
<evidence type="ECO:0000256" key="3">
    <source>
        <dbReference type="ARBA" id="ARBA00022448"/>
    </source>
</evidence>
<reference evidence="5" key="1">
    <citation type="submission" date="2023-08" db="EMBL/GenBank/DDBJ databases">
        <title>A de novo genome assembly of Solanum verrucosum Schlechtendal, a Mexican diploid species geographically isolated from the other diploid A-genome species in potato relatives.</title>
        <authorList>
            <person name="Hosaka K."/>
        </authorList>
    </citation>
    <scope>NUCLEOTIDE SEQUENCE</scope>
    <source>
        <tissue evidence="5">Young leaves</tissue>
    </source>
</reference>
<sequence>MVSPKILLSLIESTVLGPTPPTPSERIELLHAIRHSLPSFQSLLSYPPPKPSDRVQVQSKEVRLPDSGPISLDDQDVQIALKLSDDLHLNEVDSVRLLVSANQELSCNNKSFTDLGITHDVPSALPLCSFHSYTTAKRVEWGLLGREPLEIFRLAAGLWYTERRDLITALYTLLRAVVLDQGLEPDLVADIQRFLDDLINAGVRKRLISLIKELNREEPSGLGGPNCERYILDSRGALVERRAVVSRERLILAHCLVLSVLVVRASPKDVKDVFSALKDSAAGLSGSTDTLSHQITYSLLFSLVVALISDALSAVPDKTSVLSRDASFRQEFQESVMVAGNDPVVEGYFDCLRSAWVVHLMLIHDGVDTKDTSASASSNNDIRNIYSCLEVIFSNNVFLSWLNKILLTPAYQNDDEDMIYMYNAYLHKMITCLLSHPLAKDKVKEAKEKAMTTLSPYRLSTSHDYTVEGIGHFQKATEPAPQTFVSLLEFVSEIYQKEPELLSGNDVLWTFVNFAGEDHTNFQTLVAFLRMLSTLASSAEGASKVFELLQGKTFRSIGWSTLFDCISIYEEKFKQALQSPGAVLPEIQEGDAKALVAYLNVLQR</sequence>
<dbReference type="GO" id="GO:0005643">
    <property type="term" value="C:nuclear pore"/>
    <property type="evidence" value="ECO:0007669"/>
    <property type="project" value="InterPro"/>
</dbReference>
<keyword evidence="6" id="KW-1185">Reference proteome</keyword>
<dbReference type="Proteomes" id="UP001234989">
    <property type="component" value="Chromosome 12"/>
</dbReference>
<dbReference type="AlphaFoldDB" id="A0AAF0VAL2"/>
<keyword evidence="3" id="KW-0813">Transport</keyword>